<dbReference type="AlphaFoldDB" id="A0A7L5IM41"/>
<reference evidence="3 4" key="1">
    <citation type="submission" date="2020-05" db="EMBL/GenBank/DDBJ databases">
        <title>Complete genome sequencing of Campylobacter and Arcobacter type strains.</title>
        <authorList>
            <person name="Miller W.G."/>
            <person name="Yee E."/>
        </authorList>
    </citation>
    <scope>NUCLEOTIDE SEQUENCE [LARGE SCALE GENOMIC DNA]</scope>
    <source>
        <strain evidence="3 4">CCUG 73571</strain>
    </source>
</reference>
<dbReference type="InterPro" id="IPR012338">
    <property type="entry name" value="Beta-lactam/transpept-like"/>
</dbReference>
<keyword evidence="1" id="KW-0732">Signal</keyword>
<evidence type="ECO:0000313" key="4">
    <source>
        <dbReference type="Proteomes" id="UP000509246"/>
    </source>
</evidence>
<dbReference type="InterPro" id="IPR001460">
    <property type="entry name" value="PCN-bd_Tpept"/>
</dbReference>
<keyword evidence="4" id="KW-1185">Reference proteome</keyword>
<dbReference type="GeneID" id="56587164"/>
<name>A0A7L5IM41_9BACT</name>
<dbReference type="NCBIfam" id="NF000462">
    <property type="entry name" value="blaOXA-493_like"/>
    <property type="match status" value="1"/>
</dbReference>
<evidence type="ECO:0000313" key="3">
    <source>
        <dbReference type="EMBL" id="QKF80307.1"/>
    </source>
</evidence>
<evidence type="ECO:0000256" key="1">
    <source>
        <dbReference type="SAM" id="SignalP"/>
    </source>
</evidence>
<dbReference type="Proteomes" id="UP000509246">
    <property type="component" value="Chromosome"/>
</dbReference>
<dbReference type="Pfam" id="PF00905">
    <property type="entry name" value="Transpeptidase"/>
    <property type="match status" value="1"/>
</dbReference>
<protein>
    <submittedName>
        <fullName evidence="3">Putative class D beta-lactamase</fullName>
    </submittedName>
</protein>
<dbReference type="EMBL" id="CP053825">
    <property type="protein sequence ID" value="QKF80307.1"/>
    <property type="molecule type" value="Genomic_DNA"/>
</dbReference>
<feature type="chain" id="PRO_5029913801" evidence="1">
    <location>
        <begin position="18"/>
        <end position="258"/>
    </location>
</feature>
<feature type="signal peptide" evidence="1">
    <location>
        <begin position="1"/>
        <end position="17"/>
    </location>
</feature>
<feature type="domain" description="Penicillin-binding protein transpeptidase" evidence="2">
    <location>
        <begin position="34"/>
        <end position="204"/>
    </location>
</feature>
<dbReference type="GO" id="GO:0008658">
    <property type="term" value="F:penicillin binding"/>
    <property type="evidence" value="ECO:0007669"/>
    <property type="project" value="InterPro"/>
</dbReference>
<sequence>MKIILLLFSLFCSFTLANENLKDFFKDYNESGVFIAYDGKKYYSNDFKKANKRILPASTFKFFNALIALNEGIVKNTNEIFYHYKGEKVFLPSWENDANLALAIQRSQVLAFKELAKKIGLEKMQKNLNKLNYGNKKISKIDEFWLDNSLQISPKEQATLLFKLANLTLDYPKNIQKEIINIIKLSENDRYELFAKTGWGLDKYGQIVGFIKDKKTYQIYAFALCMDISDFNKLYLREELAKKFFVFFIKRNYKYNKT</sequence>
<dbReference type="RefSeq" id="WP_139426108.1">
    <property type="nucleotide sequence ID" value="NZ_CBCSFY010000004.1"/>
</dbReference>
<dbReference type="NCBIfam" id="NF012161">
    <property type="entry name" value="bla_class_D_main"/>
    <property type="match status" value="1"/>
</dbReference>
<dbReference type="SUPFAM" id="SSF56601">
    <property type="entry name" value="beta-lactamase/transpeptidase-like"/>
    <property type="match status" value="1"/>
</dbReference>
<gene>
    <name evidence="3" type="ORF">CARM_1414</name>
</gene>
<proteinExistence type="predicted"/>
<evidence type="ECO:0000259" key="2">
    <source>
        <dbReference type="Pfam" id="PF00905"/>
    </source>
</evidence>
<accession>A0A7L5IM41</accession>
<dbReference type="NCBIfam" id="NF000463">
    <property type="entry name" value="blaOXA_Campylobacter"/>
    <property type="match status" value="1"/>
</dbReference>
<dbReference type="KEGG" id="carm:CARM_1414"/>
<organism evidence="3 4">
    <name type="scientific">Campylobacter armoricus</name>
    <dbReference type="NCBI Taxonomy" id="2505970"/>
    <lineage>
        <taxon>Bacteria</taxon>
        <taxon>Pseudomonadati</taxon>
        <taxon>Campylobacterota</taxon>
        <taxon>Epsilonproteobacteria</taxon>
        <taxon>Campylobacterales</taxon>
        <taxon>Campylobacteraceae</taxon>
        <taxon>Campylobacter</taxon>
    </lineage>
</organism>
<dbReference type="Gene3D" id="3.40.710.10">
    <property type="entry name" value="DD-peptidase/beta-lactamase superfamily"/>
    <property type="match status" value="1"/>
</dbReference>